<dbReference type="EMBL" id="CAJJDN010000052">
    <property type="protein sequence ID" value="CAD8088132.1"/>
    <property type="molecule type" value="Genomic_DNA"/>
</dbReference>
<reference evidence="1" key="1">
    <citation type="submission" date="2021-01" db="EMBL/GenBank/DDBJ databases">
        <authorList>
            <consortium name="Genoscope - CEA"/>
            <person name="William W."/>
        </authorList>
    </citation>
    <scope>NUCLEOTIDE SEQUENCE</scope>
</reference>
<keyword evidence="2" id="KW-1185">Reference proteome</keyword>
<name>A0A8S1N7Y4_9CILI</name>
<protein>
    <submittedName>
        <fullName evidence="1">Uncharacterized protein</fullName>
    </submittedName>
</protein>
<evidence type="ECO:0000313" key="1">
    <source>
        <dbReference type="EMBL" id="CAD8088132.1"/>
    </source>
</evidence>
<proteinExistence type="predicted"/>
<comment type="caution">
    <text evidence="1">The sequence shown here is derived from an EMBL/GenBank/DDBJ whole genome shotgun (WGS) entry which is preliminary data.</text>
</comment>
<evidence type="ECO:0000313" key="2">
    <source>
        <dbReference type="Proteomes" id="UP000692954"/>
    </source>
</evidence>
<dbReference type="AlphaFoldDB" id="A0A8S1N7Y4"/>
<accession>A0A8S1N7Y4</accession>
<organism evidence="1 2">
    <name type="scientific">Paramecium sonneborni</name>
    <dbReference type="NCBI Taxonomy" id="65129"/>
    <lineage>
        <taxon>Eukaryota</taxon>
        <taxon>Sar</taxon>
        <taxon>Alveolata</taxon>
        <taxon>Ciliophora</taxon>
        <taxon>Intramacronucleata</taxon>
        <taxon>Oligohymenophorea</taxon>
        <taxon>Peniculida</taxon>
        <taxon>Parameciidae</taxon>
        <taxon>Paramecium</taxon>
    </lineage>
</organism>
<sequence length="134" mass="16139">MNNQKKMKLTLLNDKSLFKCSSGMLLKAFLSCIISPKQVQIYQKFNHQLCSLTAKNLLNDPDFIKKECFSLYNLLFQQQYQIRLNSGCITQFKNKYLPILQYYESQSLNTLKFYKITIIMYKYKYVYKYYLLRI</sequence>
<dbReference type="Proteomes" id="UP000692954">
    <property type="component" value="Unassembled WGS sequence"/>
</dbReference>
<gene>
    <name evidence="1" type="ORF">PSON_ATCC_30995.1.T0520199</name>
</gene>